<dbReference type="AlphaFoldDB" id="A0A143YW86"/>
<feature type="domain" description="Zinc-ribbon 15" evidence="1">
    <location>
        <begin position="20"/>
        <end position="119"/>
    </location>
</feature>
<protein>
    <recommendedName>
        <fullName evidence="1">Zinc-ribbon 15 domain-containing protein</fullName>
    </recommendedName>
</protein>
<evidence type="ECO:0000313" key="2">
    <source>
        <dbReference type="EMBL" id="CZQ99863.1"/>
    </source>
</evidence>
<sequence length="123" mass="14262">MFIFIDVRPFRQQLDYNQTMTCSRCGHFGRYEVYLAGNRFRLFFIPIITFGKKYIVRTSCCDTLYLLDEQIGKAIQRGEAVEIDERNLQLYREGGPVERSCRHCGAAYTQGAHFCPNCGTKLD</sequence>
<dbReference type="InterPro" id="IPR031493">
    <property type="entry name" value="Zinc_ribbon_15"/>
</dbReference>
<dbReference type="STRING" id="140314.SAMN04488076_1076"/>
<dbReference type="EMBL" id="FJNE01000008">
    <property type="protein sequence ID" value="CZQ99863.1"/>
    <property type="molecule type" value="Genomic_DNA"/>
</dbReference>
<name>A0A143YW86_9LACT</name>
<reference evidence="2 3" key="1">
    <citation type="submission" date="2016-02" db="EMBL/GenBank/DDBJ databases">
        <authorList>
            <person name="Wen L."/>
            <person name="He K."/>
            <person name="Yang H."/>
        </authorList>
    </citation>
    <scope>NUCLEOTIDE SEQUENCE [LARGE SCALE GENOMIC DNA]</scope>
    <source>
        <strain evidence="2">Trichococcus palustris</strain>
    </source>
</reference>
<evidence type="ECO:0000313" key="3">
    <source>
        <dbReference type="Proteomes" id="UP000242754"/>
    </source>
</evidence>
<dbReference type="Proteomes" id="UP000242754">
    <property type="component" value="Unassembled WGS sequence"/>
</dbReference>
<dbReference type="RefSeq" id="WP_177194411.1">
    <property type="nucleotide sequence ID" value="NZ_FJNE01000008.1"/>
</dbReference>
<evidence type="ECO:0000259" key="1">
    <source>
        <dbReference type="Pfam" id="PF17032"/>
    </source>
</evidence>
<proteinExistence type="predicted"/>
<dbReference type="Pfam" id="PF17032">
    <property type="entry name" value="Zn_ribbon_15"/>
    <property type="match status" value="1"/>
</dbReference>
<accession>A0A143YW86</accession>
<keyword evidence="3" id="KW-1185">Reference proteome</keyword>
<gene>
    <name evidence="2" type="ORF">Tpal_2432</name>
</gene>
<organism evidence="2 3">
    <name type="scientific">Trichococcus palustris</name>
    <dbReference type="NCBI Taxonomy" id="140314"/>
    <lineage>
        <taxon>Bacteria</taxon>
        <taxon>Bacillati</taxon>
        <taxon>Bacillota</taxon>
        <taxon>Bacilli</taxon>
        <taxon>Lactobacillales</taxon>
        <taxon>Carnobacteriaceae</taxon>
        <taxon>Trichococcus</taxon>
    </lineage>
</organism>